<reference evidence="1" key="1">
    <citation type="submission" date="2018-02" db="EMBL/GenBank/DDBJ databases">
        <title>Rhizophora mucronata_Transcriptome.</title>
        <authorList>
            <person name="Meera S.P."/>
            <person name="Sreeshan A."/>
            <person name="Augustine A."/>
        </authorList>
    </citation>
    <scope>NUCLEOTIDE SEQUENCE</scope>
    <source>
        <tissue evidence="1">Leaf</tissue>
    </source>
</reference>
<sequence>MILTWSNKMQNWPRLNTKFATLPPCKSRFPQLLKNQLLHQHRTKLAQFFKKNKKCIDLSDCASHKKNLLRLVSISG</sequence>
<name>A0A2P2LM46_RHIMU</name>
<organism evidence="1">
    <name type="scientific">Rhizophora mucronata</name>
    <name type="common">Asiatic mangrove</name>
    <dbReference type="NCBI Taxonomy" id="61149"/>
    <lineage>
        <taxon>Eukaryota</taxon>
        <taxon>Viridiplantae</taxon>
        <taxon>Streptophyta</taxon>
        <taxon>Embryophyta</taxon>
        <taxon>Tracheophyta</taxon>
        <taxon>Spermatophyta</taxon>
        <taxon>Magnoliopsida</taxon>
        <taxon>eudicotyledons</taxon>
        <taxon>Gunneridae</taxon>
        <taxon>Pentapetalae</taxon>
        <taxon>rosids</taxon>
        <taxon>fabids</taxon>
        <taxon>Malpighiales</taxon>
        <taxon>Rhizophoraceae</taxon>
        <taxon>Rhizophora</taxon>
    </lineage>
</organism>
<evidence type="ECO:0000313" key="1">
    <source>
        <dbReference type="EMBL" id="MBX19046.1"/>
    </source>
</evidence>
<proteinExistence type="predicted"/>
<dbReference type="EMBL" id="GGEC01038562">
    <property type="protein sequence ID" value="MBX19046.1"/>
    <property type="molecule type" value="Transcribed_RNA"/>
</dbReference>
<accession>A0A2P2LM46</accession>
<protein>
    <submittedName>
        <fullName evidence="1">Ribosome production factor 1-like</fullName>
    </submittedName>
</protein>
<dbReference type="AlphaFoldDB" id="A0A2P2LM46"/>